<proteinExistence type="predicted"/>
<reference evidence="3" key="1">
    <citation type="submission" date="2022-10" db="EMBL/GenBank/DDBJ databases">
        <title>Culturing micro-colonial fungi from biological soil crusts in the Mojave desert and describing Neophaeococcomyces mojavensis, and introducing the new genera and species Taxawa tesnikishii.</title>
        <authorList>
            <person name="Kurbessoian T."/>
            <person name="Stajich J.E."/>
        </authorList>
    </citation>
    <scope>NUCLEOTIDE SEQUENCE</scope>
    <source>
        <strain evidence="3">TK_35</strain>
    </source>
</reference>
<evidence type="ECO:0000313" key="3">
    <source>
        <dbReference type="EMBL" id="KAJ9640803.1"/>
    </source>
</evidence>
<protein>
    <submittedName>
        <fullName evidence="3">Uncharacterized protein</fullName>
    </submittedName>
</protein>
<keyword evidence="2" id="KW-0732">Signal</keyword>
<accession>A0AA39D2A7</accession>
<name>A0AA39D2A7_9EURO</name>
<dbReference type="Proteomes" id="UP001172681">
    <property type="component" value="Unassembled WGS sequence"/>
</dbReference>
<evidence type="ECO:0000256" key="1">
    <source>
        <dbReference type="SAM" id="MobiDB-lite"/>
    </source>
</evidence>
<organism evidence="3 4">
    <name type="scientific">Knufia peltigerae</name>
    <dbReference type="NCBI Taxonomy" id="1002370"/>
    <lineage>
        <taxon>Eukaryota</taxon>
        <taxon>Fungi</taxon>
        <taxon>Dikarya</taxon>
        <taxon>Ascomycota</taxon>
        <taxon>Pezizomycotina</taxon>
        <taxon>Eurotiomycetes</taxon>
        <taxon>Chaetothyriomycetidae</taxon>
        <taxon>Chaetothyriales</taxon>
        <taxon>Trichomeriaceae</taxon>
        <taxon>Knufia</taxon>
    </lineage>
</organism>
<sequence length="174" mass="17745">MRFHSASFTYMATLVSLVHVKADSSVFSQFIGATTASGPSSGDLATSFSICTNYLHGLPALTSVTPQLSTQLEQIAVDGVCDFCTGLDQSRIESCCGQTTSSACFDHFAGKAAQSTPASADATATSTSDGTGGLSSTPTQTASGTSNNGVMIKNKDLVASSFAAVMIGFAAWVL</sequence>
<feature type="compositionally biased region" description="Low complexity" evidence="1">
    <location>
        <begin position="119"/>
        <end position="139"/>
    </location>
</feature>
<evidence type="ECO:0000256" key="2">
    <source>
        <dbReference type="SAM" id="SignalP"/>
    </source>
</evidence>
<gene>
    <name evidence="3" type="ORF">H2204_003092</name>
</gene>
<dbReference type="AlphaFoldDB" id="A0AA39D2A7"/>
<evidence type="ECO:0000313" key="4">
    <source>
        <dbReference type="Proteomes" id="UP001172681"/>
    </source>
</evidence>
<comment type="caution">
    <text evidence="3">The sequence shown here is derived from an EMBL/GenBank/DDBJ whole genome shotgun (WGS) entry which is preliminary data.</text>
</comment>
<keyword evidence="4" id="KW-1185">Reference proteome</keyword>
<feature type="region of interest" description="Disordered" evidence="1">
    <location>
        <begin position="119"/>
        <end position="147"/>
    </location>
</feature>
<feature type="chain" id="PRO_5041382907" evidence="2">
    <location>
        <begin position="23"/>
        <end position="174"/>
    </location>
</feature>
<dbReference type="EMBL" id="JAPDRN010000013">
    <property type="protein sequence ID" value="KAJ9640803.1"/>
    <property type="molecule type" value="Genomic_DNA"/>
</dbReference>
<feature type="signal peptide" evidence="2">
    <location>
        <begin position="1"/>
        <end position="22"/>
    </location>
</feature>